<name>A0AAE3IQH4_9BACI</name>
<evidence type="ECO:0000313" key="2">
    <source>
        <dbReference type="Proteomes" id="UP001209318"/>
    </source>
</evidence>
<reference evidence="1" key="1">
    <citation type="submission" date="2022-10" db="EMBL/GenBank/DDBJ databases">
        <title>Description of Fervidibacillus gen. nov. in the family Fervidibacillaceae fam. nov. with two species, Fervidibacillus albus sp. nov., and Fervidibacillus halotolerans sp. nov., isolated from tidal flat sediments.</title>
        <authorList>
            <person name="Kwon K.K."/>
            <person name="Yang S.-H."/>
        </authorList>
    </citation>
    <scope>NUCLEOTIDE SEQUENCE</scope>
    <source>
        <strain evidence="1">JCM 19140</strain>
    </source>
</reference>
<dbReference type="RefSeq" id="WP_263071711.1">
    <property type="nucleotide sequence ID" value="NZ_JAOUSF010000001.1"/>
</dbReference>
<proteinExistence type="predicted"/>
<dbReference type="Proteomes" id="UP001209318">
    <property type="component" value="Unassembled WGS sequence"/>
</dbReference>
<dbReference type="InterPro" id="IPR025544">
    <property type="entry name" value="YhzD"/>
</dbReference>
<comment type="caution">
    <text evidence="1">The sequence shown here is derived from an EMBL/GenBank/DDBJ whole genome shotgun (WGS) entry which is preliminary data.</text>
</comment>
<protein>
    <submittedName>
        <fullName evidence="1">YhzD family protein</fullName>
    </submittedName>
</protein>
<dbReference type="AlphaFoldDB" id="A0AAE3IQH4"/>
<accession>A0AAE3IQH4</accession>
<organism evidence="1 2">
    <name type="scientific">Perspicuibacillus lycopersici</name>
    <dbReference type="NCBI Taxonomy" id="1325689"/>
    <lineage>
        <taxon>Bacteria</taxon>
        <taxon>Bacillati</taxon>
        <taxon>Bacillota</taxon>
        <taxon>Bacilli</taxon>
        <taxon>Bacillales</taxon>
        <taxon>Bacillaceae</taxon>
        <taxon>Perspicuibacillus</taxon>
    </lineage>
</organism>
<evidence type="ECO:0000313" key="1">
    <source>
        <dbReference type="EMBL" id="MCU9612526.1"/>
    </source>
</evidence>
<sequence>MQIYKLTVFEANGEKILDESIEAETDAQAKHLAEKILNEKNGLTKTHRLVSPEGRLILFHV</sequence>
<dbReference type="EMBL" id="JAOUSF010000001">
    <property type="protein sequence ID" value="MCU9612526.1"/>
    <property type="molecule type" value="Genomic_DNA"/>
</dbReference>
<keyword evidence="2" id="KW-1185">Reference proteome</keyword>
<gene>
    <name evidence="1" type="ORF">OEV98_02975</name>
</gene>
<dbReference type="Pfam" id="PF14120">
    <property type="entry name" value="YhzD"/>
    <property type="match status" value="1"/>
</dbReference>